<evidence type="ECO:0000313" key="1">
    <source>
        <dbReference type="EMBL" id="CAI2379897.1"/>
    </source>
</evidence>
<dbReference type="EMBL" id="CAMPGE010021776">
    <property type="protein sequence ID" value="CAI2379897.1"/>
    <property type="molecule type" value="Genomic_DNA"/>
</dbReference>
<protein>
    <recommendedName>
        <fullName evidence="3">MYND-type domain-containing protein</fullName>
    </recommendedName>
</protein>
<comment type="caution">
    <text evidence="1">The sequence shown here is derived from an EMBL/GenBank/DDBJ whole genome shotgun (WGS) entry which is preliminary data.</text>
</comment>
<dbReference type="Proteomes" id="UP001295684">
    <property type="component" value="Unassembled WGS sequence"/>
</dbReference>
<evidence type="ECO:0008006" key="3">
    <source>
        <dbReference type="Google" id="ProtNLM"/>
    </source>
</evidence>
<evidence type="ECO:0000313" key="2">
    <source>
        <dbReference type="Proteomes" id="UP001295684"/>
    </source>
</evidence>
<organism evidence="1 2">
    <name type="scientific">Euplotes crassus</name>
    <dbReference type="NCBI Taxonomy" id="5936"/>
    <lineage>
        <taxon>Eukaryota</taxon>
        <taxon>Sar</taxon>
        <taxon>Alveolata</taxon>
        <taxon>Ciliophora</taxon>
        <taxon>Intramacronucleata</taxon>
        <taxon>Spirotrichea</taxon>
        <taxon>Hypotrichia</taxon>
        <taxon>Euplotida</taxon>
        <taxon>Euplotidae</taxon>
        <taxon>Moneuplotes</taxon>
    </lineage>
</organism>
<keyword evidence="2" id="KW-1185">Reference proteome</keyword>
<reference evidence="1" key="1">
    <citation type="submission" date="2023-07" db="EMBL/GenBank/DDBJ databases">
        <authorList>
            <consortium name="AG Swart"/>
            <person name="Singh M."/>
            <person name="Singh A."/>
            <person name="Seah K."/>
            <person name="Emmerich C."/>
        </authorList>
    </citation>
    <scope>NUCLEOTIDE SEQUENCE</scope>
    <source>
        <strain evidence="1">DP1</strain>
    </source>
</reference>
<name>A0AAD2D4B8_EUPCR</name>
<gene>
    <name evidence="1" type="ORF">ECRASSUSDP1_LOCUS21317</name>
</gene>
<proteinExistence type="predicted"/>
<accession>A0AAD2D4B8</accession>
<dbReference type="AlphaFoldDB" id="A0AAD2D4B8"/>
<sequence length="204" mass="23186">MESEDFDWNDYFGQEMNDVMPKISPIDEESGELKIGNKFEYSDSIYFKFLDEGYELCFSKVPDSGAAVLAHVTLYNSGIETFSQYKGKLPHNITWKGTDAIPMNNTAIIRRFGDTYVKGGGTVNVFLNYPELGVGFTFLNRSWHDNENPLIHITVCRPAKLKRAPKCCICLEEAKDLTCPNCPTVRYCSETCKKNFEAVHICDF</sequence>